<dbReference type="InterPro" id="IPR032465">
    <property type="entry name" value="ACMSD"/>
</dbReference>
<evidence type="ECO:0000313" key="7">
    <source>
        <dbReference type="EMBL" id="PXX52145.1"/>
    </source>
</evidence>
<evidence type="ECO:0000256" key="4">
    <source>
        <dbReference type="ARBA" id="ARBA00036832"/>
    </source>
</evidence>
<proteinExistence type="predicted"/>
<keyword evidence="1" id="KW-0479">Metal-binding</keyword>
<evidence type="ECO:0000256" key="2">
    <source>
        <dbReference type="ARBA" id="ARBA00022833"/>
    </source>
</evidence>
<dbReference type="GO" id="GO:0016787">
    <property type="term" value="F:hydrolase activity"/>
    <property type="evidence" value="ECO:0007669"/>
    <property type="project" value="UniProtKB-KW"/>
</dbReference>
<dbReference type="PANTHER" id="PTHR21240">
    <property type="entry name" value="2-AMINO-3-CARBOXYLMUCONATE-6-SEMIALDEHYDE DECARBOXYLASE"/>
    <property type="match status" value="1"/>
</dbReference>
<dbReference type="RefSeq" id="WP_167437631.1">
    <property type="nucleotide sequence ID" value="NZ_QJKD01000008.1"/>
</dbReference>
<keyword evidence="7" id="KW-0378">Hydrolase</keyword>
<name>A0A2V3Y2J8_9FIRM</name>
<evidence type="ECO:0000256" key="5">
    <source>
        <dbReference type="ARBA" id="ARBA00038889"/>
    </source>
</evidence>
<dbReference type="PANTHER" id="PTHR21240:SF29">
    <property type="entry name" value="AMIDOHYDROLASE-RELATED DOMAIN-CONTAINING PROTEIN"/>
    <property type="match status" value="1"/>
</dbReference>
<organism evidence="7 8">
    <name type="scientific">Hungatella effluvii</name>
    <dbReference type="NCBI Taxonomy" id="1096246"/>
    <lineage>
        <taxon>Bacteria</taxon>
        <taxon>Bacillati</taxon>
        <taxon>Bacillota</taxon>
        <taxon>Clostridia</taxon>
        <taxon>Lachnospirales</taxon>
        <taxon>Lachnospiraceae</taxon>
        <taxon>Hungatella</taxon>
    </lineage>
</organism>
<dbReference type="InterPro" id="IPR032466">
    <property type="entry name" value="Metal_Hydrolase"/>
</dbReference>
<dbReference type="AlphaFoldDB" id="A0A2V3Y2J8"/>
<feature type="domain" description="Amidohydrolase-related" evidence="6">
    <location>
        <begin position="8"/>
        <end position="316"/>
    </location>
</feature>
<evidence type="ECO:0000313" key="8">
    <source>
        <dbReference type="Proteomes" id="UP000248057"/>
    </source>
</evidence>
<dbReference type="SUPFAM" id="SSF51556">
    <property type="entry name" value="Metallo-dependent hydrolases"/>
    <property type="match status" value="1"/>
</dbReference>
<dbReference type="EMBL" id="QJKD01000008">
    <property type="protein sequence ID" value="PXX52145.1"/>
    <property type="molecule type" value="Genomic_DNA"/>
</dbReference>
<dbReference type="GO" id="GO:0019748">
    <property type="term" value="P:secondary metabolic process"/>
    <property type="evidence" value="ECO:0007669"/>
    <property type="project" value="TreeGrafter"/>
</dbReference>
<evidence type="ECO:0000256" key="1">
    <source>
        <dbReference type="ARBA" id="ARBA00022723"/>
    </source>
</evidence>
<sequence>MMKFTRKIDFQSHFLSPAYYEFLDSEGMEKPDGFPTPDWDLETQLEFMDTLGIGFAFLELSSPGLYTAQKEKTLRYVRRINEEAAEYVSRHPERLGFLGVLPLPHVEDSIREAVYALDTLHADGIGVLTNSGGVYLGDRRYDDLMKELNGRGALVVIHPAAPAVSIPNVCEDISIPAMEFFFETTRTFTNMVLMDTFARFPGIKWVVPHAGAFLSVLADRFESFSVMLRFDNPDRHADFMADMRHVYFDVAGFSEQKQVELLLKNVDSSHLLYGSDTPYTDIFACIGQTEALEQTKKLTYEQKQMIFTENALELVPRLKKITSLGGHNYAAGK</sequence>
<comment type="catalytic activity">
    <reaction evidence="4">
        <text>6-methylsalicylate + H(+) = 3-methylphenol + CO2</text>
        <dbReference type="Rhea" id="RHEA:23112"/>
        <dbReference type="ChEBI" id="CHEBI:15378"/>
        <dbReference type="ChEBI" id="CHEBI:16526"/>
        <dbReference type="ChEBI" id="CHEBI:17231"/>
        <dbReference type="ChEBI" id="CHEBI:36658"/>
        <dbReference type="EC" id="4.1.1.52"/>
    </reaction>
    <physiologicalReaction direction="left-to-right" evidence="4">
        <dbReference type="Rhea" id="RHEA:23113"/>
    </physiologicalReaction>
</comment>
<dbReference type="GeneID" id="86062632"/>
<comment type="caution">
    <text evidence="7">The sequence shown here is derived from an EMBL/GenBank/DDBJ whole genome shotgun (WGS) entry which is preliminary data.</text>
</comment>
<keyword evidence="2" id="KW-0862">Zinc</keyword>
<dbReference type="InterPro" id="IPR006680">
    <property type="entry name" value="Amidohydro-rel"/>
</dbReference>
<protein>
    <recommendedName>
        <fullName evidence="5">6-methylsalicylate decarboxylase</fullName>
        <ecNumber evidence="5">4.1.1.52</ecNumber>
    </recommendedName>
</protein>
<dbReference type="Proteomes" id="UP000248057">
    <property type="component" value="Unassembled WGS sequence"/>
</dbReference>
<dbReference type="Gene3D" id="3.20.20.140">
    <property type="entry name" value="Metal-dependent hydrolases"/>
    <property type="match status" value="1"/>
</dbReference>
<dbReference type="Pfam" id="PF04909">
    <property type="entry name" value="Amidohydro_2"/>
    <property type="match status" value="1"/>
</dbReference>
<keyword evidence="3" id="KW-0456">Lyase</keyword>
<keyword evidence="8" id="KW-1185">Reference proteome</keyword>
<dbReference type="GO" id="GO:0005829">
    <property type="term" value="C:cytosol"/>
    <property type="evidence" value="ECO:0007669"/>
    <property type="project" value="TreeGrafter"/>
</dbReference>
<accession>A0A2V3Y2J8</accession>
<dbReference type="EC" id="4.1.1.52" evidence="5"/>
<reference evidence="7 8" key="1">
    <citation type="submission" date="2018-05" db="EMBL/GenBank/DDBJ databases">
        <title>Genomic Encyclopedia of Type Strains, Phase IV (KMG-IV): sequencing the most valuable type-strain genomes for metagenomic binning, comparative biology and taxonomic classification.</title>
        <authorList>
            <person name="Goeker M."/>
        </authorList>
    </citation>
    <scope>NUCLEOTIDE SEQUENCE [LARGE SCALE GENOMIC DNA]</scope>
    <source>
        <strain evidence="7 8">DSM 24995</strain>
    </source>
</reference>
<dbReference type="GO" id="GO:0046872">
    <property type="term" value="F:metal ion binding"/>
    <property type="evidence" value="ECO:0007669"/>
    <property type="project" value="UniProtKB-KW"/>
</dbReference>
<evidence type="ECO:0000259" key="6">
    <source>
        <dbReference type="Pfam" id="PF04909"/>
    </source>
</evidence>
<dbReference type="GO" id="GO:0047596">
    <property type="term" value="F:6-methylsalicylate decarboxylase activity"/>
    <property type="evidence" value="ECO:0007669"/>
    <property type="project" value="UniProtKB-EC"/>
</dbReference>
<gene>
    <name evidence="7" type="ORF">DFR60_108231</name>
</gene>
<evidence type="ECO:0000256" key="3">
    <source>
        <dbReference type="ARBA" id="ARBA00023239"/>
    </source>
</evidence>